<dbReference type="SMART" id="SM00316">
    <property type="entry name" value="S1"/>
    <property type="match status" value="1"/>
</dbReference>
<dbReference type="Proteomes" id="UP000786989">
    <property type="component" value="Unassembled WGS sequence"/>
</dbReference>
<feature type="domain" description="S1 motif" evidence="8">
    <location>
        <begin position="372"/>
        <end position="451"/>
    </location>
</feature>
<evidence type="ECO:0000259" key="8">
    <source>
        <dbReference type="PROSITE" id="PS50126"/>
    </source>
</evidence>
<evidence type="ECO:0000256" key="4">
    <source>
        <dbReference type="ARBA" id="ARBA00022722"/>
    </source>
</evidence>
<proteinExistence type="predicted"/>
<keyword evidence="7" id="KW-0694">RNA-binding</keyword>
<dbReference type="InterPro" id="IPR050180">
    <property type="entry name" value="RNR_Ribonuclease"/>
</dbReference>
<dbReference type="PROSITE" id="PS01175">
    <property type="entry name" value="RIBONUCLEASE_II"/>
    <property type="match status" value="1"/>
</dbReference>
<evidence type="ECO:0000313" key="10">
    <source>
        <dbReference type="Proteomes" id="UP000786989"/>
    </source>
</evidence>
<dbReference type="AlphaFoldDB" id="A0A9D2UVC3"/>
<reference evidence="9" key="2">
    <citation type="submission" date="2021-09" db="EMBL/GenBank/DDBJ databases">
        <authorList>
            <person name="Gilroy R."/>
        </authorList>
    </citation>
    <scope>NUCLEOTIDE SEQUENCE</scope>
    <source>
        <strain evidence="9">ChiGjej6B6-11269</strain>
    </source>
</reference>
<sequence length="463" mass="51251">DGAKLVARGDALWRLGVHIADVSHYVPWGASVDLNARRRATSVYLVDRVLPMLPEKLSNDVCSLKPHEERRAMSVDLFLDAQGRVVDMDASPSVIRSRARLAYGWVQHALEAQREGEHDAALACIKEAAGPASEAVLERLVHLDEIAHKLHAARIARGGMDFESEEAKVRLDAQGRPVSVDVRVKTDATSLVEEAMIAANEAVARYLRDAKVSSIYRVHDAPSPTDLVDLKPILQEFGYDKRVSMTRFCSGDPFAIQEVLAAAQGRREEYLVSSLIVRAMRRAVYRDACGPHFGLASEAYTHFTSPIRRYPDLMVHRMLKCALFGRSEETSAIEAAMNQIAQHSSEAERTAEAAARESQELKLYELLERHVGEEADGIVSGVVSAGFFVRLADTTEGFVALRATGEYWMLDAQRRTLTGSDSGGVIRLGMRVRVRIKDVRPLERRADFILVSAGRGIGLKLKR</sequence>
<organism evidence="9 10">
    <name type="scientific">Slackia equolifaciens</name>
    <dbReference type="NCBI Taxonomy" id="498718"/>
    <lineage>
        <taxon>Bacteria</taxon>
        <taxon>Bacillati</taxon>
        <taxon>Actinomycetota</taxon>
        <taxon>Coriobacteriia</taxon>
        <taxon>Eggerthellales</taxon>
        <taxon>Eggerthellaceae</taxon>
        <taxon>Slackia</taxon>
    </lineage>
</organism>
<name>A0A9D2UVC3_9ACTN</name>
<accession>A0A9D2UVC3</accession>
<dbReference type="InterPro" id="IPR022966">
    <property type="entry name" value="RNase_II/R_CS"/>
</dbReference>
<feature type="non-terminal residue" evidence="9">
    <location>
        <position position="1"/>
    </location>
</feature>
<evidence type="ECO:0000256" key="6">
    <source>
        <dbReference type="ARBA" id="ARBA00022839"/>
    </source>
</evidence>
<evidence type="ECO:0000256" key="5">
    <source>
        <dbReference type="ARBA" id="ARBA00022801"/>
    </source>
</evidence>
<keyword evidence="4" id="KW-0540">Nuclease</keyword>
<gene>
    <name evidence="9" type="ORF">K8U77_00740</name>
</gene>
<dbReference type="CDD" id="cd04471">
    <property type="entry name" value="S1_RNase_R"/>
    <property type="match status" value="1"/>
</dbReference>
<keyword evidence="6" id="KW-0269">Exonuclease</keyword>
<comment type="caution">
    <text evidence="9">The sequence shown here is derived from an EMBL/GenBank/DDBJ whole genome shotgun (WGS) entry which is preliminary data.</text>
</comment>
<dbReference type="SMART" id="SM00955">
    <property type="entry name" value="RNB"/>
    <property type="match status" value="1"/>
</dbReference>
<dbReference type="SUPFAM" id="SSF50249">
    <property type="entry name" value="Nucleic acid-binding proteins"/>
    <property type="match status" value="2"/>
</dbReference>
<dbReference type="EMBL" id="DYWI01000013">
    <property type="protein sequence ID" value="HJF64631.1"/>
    <property type="molecule type" value="Genomic_DNA"/>
</dbReference>
<dbReference type="InterPro" id="IPR004476">
    <property type="entry name" value="RNase_II/RNase_R"/>
</dbReference>
<evidence type="ECO:0000256" key="1">
    <source>
        <dbReference type="ARBA" id="ARBA00001849"/>
    </source>
</evidence>
<reference evidence="9" key="1">
    <citation type="journal article" date="2021" name="PeerJ">
        <title>Extensive microbial diversity within the chicken gut microbiome revealed by metagenomics and culture.</title>
        <authorList>
            <person name="Gilroy R."/>
            <person name="Ravi A."/>
            <person name="Getino M."/>
            <person name="Pursley I."/>
            <person name="Horton D.L."/>
            <person name="Alikhan N.F."/>
            <person name="Baker D."/>
            <person name="Gharbi K."/>
            <person name="Hall N."/>
            <person name="Watson M."/>
            <person name="Adriaenssens E.M."/>
            <person name="Foster-Nyarko E."/>
            <person name="Jarju S."/>
            <person name="Secka A."/>
            <person name="Antonio M."/>
            <person name="Oren A."/>
            <person name="Chaudhuri R.R."/>
            <person name="La Ragione R."/>
            <person name="Hildebrand F."/>
            <person name="Pallen M.J."/>
        </authorList>
    </citation>
    <scope>NUCLEOTIDE SEQUENCE</scope>
    <source>
        <strain evidence="9">ChiGjej6B6-11269</strain>
    </source>
</reference>
<dbReference type="GO" id="GO:0003723">
    <property type="term" value="F:RNA binding"/>
    <property type="evidence" value="ECO:0007669"/>
    <property type="project" value="UniProtKB-KW"/>
</dbReference>
<evidence type="ECO:0000256" key="3">
    <source>
        <dbReference type="ARBA" id="ARBA00022490"/>
    </source>
</evidence>
<dbReference type="Gene3D" id="2.40.50.140">
    <property type="entry name" value="Nucleic acid-binding proteins"/>
    <property type="match status" value="1"/>
</dbReference>
<dbReference type="PROSITE" id="PS50126">
    <property type="entry name" value="S1"/>
    <property type="match status" value="1"/>
</dbReference>
<dbReference type="GO" id="GO:0008859">
    <property type="term" value="F:exoribonuclease II activity"/>
    <property type="evidence" value="ECO:0007669"/>
    <property type="project" value="UniProtKB-EC"/>
</dbReference>
<dbReference type="PANTHER" id="PTHR23355:SF9">
    <property type="entry name" value="DIS3-LIKE EXONUCLEASE 2"/>
    <property type="match status" value="1"/>
</dbReference>
<dbReference type="EC" id="3.1.13.1" evidence="2"/>
<dbReference type="PANTHER" id="PTHR23355">
    <property type="entry name" value="RIBONUCLEASE"/>
    <property type="match status" value="1"/>
</dbReference>
<dbReference type="InterPro" id="IPR001900">
    <property type="entry name" value="RNase_II/R"/>
</dbReference>
<dbReference type="InterPro" id="IPR003029">
    <property type="entry name" value="S1_domain"/>
</dbReference>
<dbReference type="Pfam" id="PF00773">
    <property type="entry name" value="RNB"/>
    <property type="match status" value="1"/>
</dbReference>
<dbReference type="InterPro" id="IPR012340">
    <property type="entry name" value="NA-bd_OB-fold"/>
</dbReference>
<dbReference type="NCBIfam" id="TIGR00358">
    <property type="entry name" value="3_prime_RNase"/>
    <property type="match status" value="1"/>
</dbReference>
<evidence type="ECO:0000313" key="9">
    <source>
        <dbReference type="EMBL" id="HJF64631.1"/>
    </source>
</evidence>
<dbReference type="GO" id="GO:0005829">
    <property type="term" value="C:cytosol"/>
    <property type="evidence" value="ECO:0007669"/>
    <property type="project" value="TreeGrafter"/>
</dbReference>
<comment type="catalytic activity">
    <reaction evidence="1">
        <text>Exonucleolytic cleavage in the 3'- to 5'-direction to yield nucleoside 5'-phosphates.</text>
        <dbReference type="EC" id="3.1.13.1"/>
    </reaction>
</comment>
<dbReference type="Pfam" id="PF00575">
    <property type="entry name" value="S1"/>
    <property type="match status" value="1"/>
</dbReference>
<dbReference type="GO" id="GO:0006402">
    <property type="term" value="P:mRNA catabolic process"/>
    <property type="evidence" value="ECO:0007669"/>
    <property type="project" value="TreeGrafter"/>
</dbReference>
<evidence type="ECO:0000256" key="2">
    <source>
        <dbReference type="ARBA" id="ARBA00012163"/>
    </source>
</evidence>
<evidence type="ECO:0000256" key="7">
    <source>
        <dbReference type="ARBA" id="ARBA00022884"/>
    </source>
</evidence>
<keyword evidence="3" id="KW-0963">Cytoplasm</keyword>
<keyword evidence="5" id="KW-0378">Hydrolase</keyword>
<protein>
    <recommendedName>
        <fullName evidence="2">exoribonuclease II</fullName>
        <ecNumber evidence="2">3.1.13.1</ecNumber>
    </recommendedName>
</protein>